<dbReference type="CDD" id="cd00609">
    <property type="entry name" value="AAT_like"/>
    <property type="match status" value="1"/>
</dbReference>
<dbReference type="GO" id="GO:0030170">
    <property type="term" value="F:pyridoxal phosphate binding"/>
    <property type="evidence" value="ECO:0007669"/>
    <property type="project" value="InterPro"/>
</dbReference>
<evidence type="ECO:0000256" key="2">
    <source>
        <dbReference type="ARBA" id="ARBA00007441"/>
    </source>
</evidence>
<dbReference type="InterPro" id="IPR015424">
    <property type="entry name" value="PyrdxlP-dep_Trfase"/>
</dbReference>
<keyword evidence="5" id="KW-0663">Pyridoxal phosphate</keyword>
<dbReference type="GO" id="GO:0008483">
    <property type="term" value="F:transaminase activity"/>
    <property type="evidence" value="ECO:0007669"/>
    <property type="project" value="UniProtKB-KW"/>
</dbReference>
<comment type="cofactor">
    <cofactor evidence="1">
        <name>pyridoxal 5'-phosphate</name>
        <dbReference type="ChEBI" id="CHEBI:597326"/>
    </cofactor>
</comment>
<evidence type="ECO:0000256" key="3">
    <source>
        <dbReference type="ARBA" id="ARBA00022576"/>
    </source>
</evidence>
<comment type="similarity">
    <text evidence="2">Belongs to the class-I pyridoxal-phosphate-dependent aminotransferase family.</text>
</comment>
<dbReference type="STRING" id="945553.A0A0D2LPH4"/>
<gene>
    <name evidence="7" type="ORF">HYPSUDRAFT_73516</name>
</gene>
<dbReference type="OMA" id="YVRWLHG"/>
<dbReference type="PANTHER" id="PTHR42790">
    <property type="entry name" value="AMINOTRANSFERASE"/>
    <property type="match status" value="1"/>
</dbReference>
<evidence type="ECO:0000256" key="1">
    <source>
        <dbReference type="ARBA" id="ARBA00001933"/>
    </source>
</evidence>
<dbReference type="AlphaFoldDB" id="A0A0D2LPH4"/>
<evidence type="ECO:0000259" key="6">
    <source>
        <dbReference type="Pfam" id="PF00155"/>
    </source>
</evidence>
<name>A0A0D2LPH4_HYPSF</name>
<dbReference type="Pfam" id="PF00155">
    <property type="entry name" value="Aminotran_1_2"/>
    <property type="match status" value="1"/>
</dbReference>
<dbReference type="InterPro" id="IPR004839">
    <property type="entry name" value="Aminotransferase_I/II_large"/>
</dbReference>
<dbReference type="PANTHER" id="PTHR42790:SF1">
    <property type="entry name" value="AROMATIC AMINO ACID AMINOTRANSFERASE, HYPOTHETICAL (EUROFUNG)"/>
    <property type="match status" value="1"/>
</dbReference>
<evidence type="ECO:0000313" key="7">
    <source>
        <dbReference type="EMBL" id="KJA30042.1"/>
    </source>
</evidence>
<dbReference type="OrthoDB" id="691673at2759"/>
<evidence type="ECO:0000313" key="8">
    <source>
        <dbReference type="Proteomes" id="UP000054270"/>
    </source>
</evidence>
<keyword evidence="3" id="KW-0032">Aminotransferase</keyword>
<dbReference type="GO" id="GO:1901605">
    <property type="term" value="P:alpha-amino acid metabolic process"/>
    <property type="evidence" value="ECO:0007669"/>
    <property type="project" value="TreeGrafter"/>
</dbReference>
<dbReference type="Proteomes" id="UP000054270">
    <property type="component" value="Unassembled WGS sequence"/>
</dbReference>
<dbReference type="EMBL" id="KN817518">
    <property type="protein sequence ID" value="KJA30042.1"/>
    <property type="molecule type" value="Genomic_DNA"/>
</dbReference>
<dbReference type="InterPro" id="IPR050859">
    <property type="entry name" value="Class-I_PLP-dep_aminotransf"/>
</dbReference>
<dbReference type="Gene3D" id="3.40.640.10">
    <property type="entry name" value="Type I PLP-dependent aspartate aminotransferase-like (Major domain)"/>
    <property type="match status" value="1"/>
</dbReference>
<evidence type="ECO:0000256" key="4">
    <source>
        <dbReference type="ARBA" id="ARBA00022679"/>
    </source>
</evidence>
<accession>A0A0D2LPH4</accession>
<keyword evidence="4" id="KW-0808">Transferase</keyword>
<protein>
    <recommendedName>
        <fullName evidence="6">Aminotransferase class I/classII large domain-containing protein</fullName>
    </recommendedName>
</protein>
<keyword evidence="8" id="KW-1185">Reference proteome</keyword>
<organism evidence="7 8">
    <name type="scientific">Hypholoma sublateritium (strain FD-334 SS-4)</name>
    <dbReference type="NCBI Taxonomy" id="945553"/>
    <lineage>
        <taxon>Eukaryota</taxon>
        <taxon>Fungi</taxon>
        <taxon>Dikarya</taxon>
        <taxon>Basidiomycota</taxon>
        <taxon>Agaricomycotina</taxon>
        <taxon>Agaricomycetes</taxon>
        <taxon>Agaricomycetidae</taxon>
        <taxon>Agaricales</taxon>
        <taxon>Agaricineae</taxon>
        <taxon>Strophariaceae</taxon>
        <taxon>Hypholoma</taxon>
    </lineage>
</organism>
<proteinExistence type="inferred from homology"/>
<reference evidence="8" key="1">
    <citation type="submission" date="2014-04" db="EMBL/GenBank/DDBJ databases">
        <title>Evolutionary Origins and Diversification of the Mycorrhizal Mutualists.</title>
        <authorList>
            <consortium name="DOE Joint Genome Institute"/>
            <consortium name="Mycorrhizal Genomics Consortium"/>
            <person name="Kohler A."/>
            <person name="Kuo A."/>
            <person name="Nagy L.G."/>
            <person name="Floudas D."/>
            <person name="Copeland A."/>
            <person name="Barry K.W."/>
            <person name="Cichocki N."/>
            <person name="Veneault-Fourrey C."/>
            <person name="LaButti K."/>
            <person name="Lindquist E.A."/>
            <person name="Lipzen A."/>
            <person name="Lundell T."/>
            <person name="Morin E."/>
            <person name="Murat C."/>
            <person name="Riley R."/>
            <person name="Ohm R."/>
            <person name="Sun H."/>
            <person name="Tunlid A."/>
            <person name="Henrissat B."/>
            <person name="Grigoriev I.V."/>
            <person name="Hibbett D.S."/>
            <person name="Martin F."/>
        </authorList>
    </citation>
    <scope>NUCLEOTIDE SEQUENCE [LARGE SCALE GENOMIC DNA]</scope>
    <source>
        <strain evidence="8">FD-334 SS-4</strain>
    </source>
</reference>
<sequence length="548" mass="61010">MTFEIFEKSQYVALGDAIDLSHHLSILARNRVQSPLKGLQRYFGKPGILSLAGGLPHPSYFPFDKIKVDALASDTFSVDAHGSGSKGTLSWIWSLLSNSKDNIMPISIPKYPMNPEDVNLAAALQYGLAKGLPQLQTIVHEFSMTVYNPAYANFATTLHDGNTDGWNKAVMTLCNPGEGILTSEWTYPSAIASMKPFNVNPVPVGMDGEGMSSISLREVLSNWDEEARGMPRPHVMYIVPVGQNPTGATMHAQRKKEIYDICVVYDVIIVEDDPYYFLQEGPYVHPAQRSSSSTSNPPALSDSDEDYIKSLAPSFLSFDYQGRVVRLDTLSKTIAPGSRLGWFTCNPIFAEKFERQSETSTQQPCGFGQSIITEMLLNWKSTGYLRWLKGLCAQYTQRRDFFIDCLVEKFHIEIAPAAQQTRFIGSERYIASEKLPVTWYSNEKTQERRALFSFVPPSSGMFVWLQFNFANHPKIKEFGQEALEIKLWKATAEAGLLVGPGAMFSANQDEVSFDAPGHFRISFSNAGTDDLKKAVDILAAVLKAFYAN</sequence>
<feature type="domain" description="Aminotransferase class I/classII large" evidence="6">
    <location>
        <begin position="130"/>
        <end position="423"/>
    </location>
</feature>
<dbReference type="SUPFAM" id="SSF53383">
    <property type="entry name" value="PLP-dependent transferases"/>
    <property type="match status" value="1"/>
</dbReference>
<dbReference type="InterPro" id="IPR015421">
    <property type="entry name" value="PyrdxlP-dep_Trfase_major"/>
</dbReference>
<evidence type="ECO:0000256" key="5">
    <source>
        <dbReference type="ARBA" id="ARBA00022898"/>
    </source>
</evidence>